<evidence type="ECO:0000313" key="3">
    <source>
        <dbReference type="EMBL" id="AKD25206.1"/>
    </source>
</evidence>
<dbReference type="STRING" id="1835254.CL55_00008730"/>
<sequence>MCRWMAYAGEKIYLENLLFLQKNSLISQSLKAIKSSFTTNGDGFGVAWYGGKKTPGLFKDVLPAWNDENLRQLSQHVKSGLFLAHVRATTGTSISRANCHPYTYGKWSFMHNGQIGHWQLLRRDIESMISKDYYHHRLGTTDSEALFLLALSYGLEKDPIGGIKKALEKVIALLEANGATEPLRLSAALSDGKSIWAFRYSSDRQSPSLFYGTPDLHKKQAQSKIINTIASEPFDDDSDHWTSVGESKVVLWKNKAVSISPLF</sequence>
<dbReference type="CDD" id="cd01908">
    <property type="entry name" value="YafJ"/>
    <property type="match status" value="1"/>
</dbReference>
<evidence type="ECO:0000313" key="4">
    <source>
        <dbReference type="Proteomes" id="UP000061135"/>
    </source>
</evidence>
<gene>
    <name evidence="3" type="ORF">CL55_00008730</name>
</gene>
<accession>A0A0E3ZLZ1</accession>
<dbReference type="AlphaFoldDB" id="A0A0E3ZLZ1"/>
<proteinExistence type="predicted"/>
<organism evidence="3 4">
    <name type="scientific">Polynucleobacter duraquae</name>
    <dbReference type="NCBI Taxonomy" id="1835254"/>
    <lineage>
        <taxon>Bacteria</taxon>
        <taxon>Pseudomonadati</taxon>
        <taxon>Pseudomonadota</taxon>
        <taxon>Betaproteobacteria</taxon>
        <taxon>Burkholderiales</taxon>
        <taxon>Burkholderiaceae</taxon>
        <taxon>Polynucleobacter</taxon>
    </lineage>
</organism>
<dbReference type="Gene3D" id="3.60.20.10">
    <property type="entry name" value="Glutamine Phosphoribosylpyrophosphate, subunit 1, domain 1"/>
    <property type="match status" value="1"/>
</dbReference>
<dbReference type="HOGENOM" id="CLU_042555_0_0_4"/>
<dbReference type="InterPro" id="IPR029055">
    <property type="entry name" value="Ntn_hydrolases_N"/>
</dbReference>
<keyword evidence="4" id="KW-1185">Reference proteome</keyword>
<dbReference type="PROSITE" id="PS51278">
    <property type="entry name" value="GATASE_TYPE_2"/>
    <property type="match status" value="1"/>
</dbReference>
<dbReference type="PANTHER" id="PTHR43187:SF1">
    <property type="entry name" value="GLUTAMINE AMIDOTRANSFERASE DUG3-RELATED"/>
    <property type="match status" value="1"/>
</dbReference>
<dbReference type="PATRIC" id="fig|576611.7.peg.887"/>
<dbReference type="PANTHER" id="PTHR43187">
    <property type="entry name" value="GLUTAMINE AMIDOTRANSFERASE DUG3-RELATED"/>
    <property type="match status" value="1"/>
</dbReference>
<dbReference type="KEGG" id="pdq:CL55_00008730"/>
<dbReference type="Proteomes" id="UP000061135">
    <property type="component" value="Chromosome"/>
</dbReference>
<evidence type="ECO:0000256" key="1">
    <source>
        <dbReference type="ARBA" id="ARBA00022962"/>
    </source>
</evidence>
<dbReference type="SUPFAM" id="SSF56235">
    <property type="entry name" value="N-terminal nucleophile aminohydrolases (Ntn hydrolases)"/>
    <property type="match status" value="1"/>
</dbReference>
<dbReference type="InterPro" id="IPR017932">
    <property type="entry name" value="GATase_2_dom"/>
</dbReference>
<dbReference type="InterPro" id="IPR052373">
    <property type="entry name" value="Gamma-glu_amide_hydrolase"/>
</dbReference>
<dbReference type="InterPro" id="IPR026869">
    <property type="entry name" value="EgtC-like"/>
</dbReference>
<protein>
    <submittedName>
        <fullName evidence="3">Glutamine amidotransferase</fullName>
    </submittedName>
</protein>
<keyword evidence="1 3" id="KW-0315">Glutamine amidotransferase</keyword>
<dbReference type="Pfam" id="PF13230">
    <property type="entry name" value="GATase_4"/>
    <property type="match status" value="1"/>
</dbReference>
<dbReference type="EMBL" id="CP007501">
    <property type="protein sequence ID" value="AKD25206.1"/>
    <property type="molecule type" value="Genomic_DNA"/>
</dbReference>
<evidence type="ECO:0000259" key="2">
    <source>
        <dbReference type="PROSITE" id="PS51278"/>
    </source>
</evidence>
<reference evidence="3 4" key="1">
    <citation type="submission" date="2014-03" db="EMBL/GenBank/DDBJ databases">
        <title>Genome of Polynucleobacter strain MWH-MoK4.</title>
        <authorList>
            <person name="Hahn M.W."/>
        </authorList>
    </citation>
    <scope>NUCLEOTIDE SEQUENCE [LARGE SCALE GENOMIC DNA]</scope>
    <source>
        <strain evidence="3 4">MWH-MoK4</strain>
    </source>
</reference>
<name>A0A0E3ZLZ1_9BURK</name>
<dbReference type="OrthoDB" id="9804310at2"/>
<feature type="domain" description="Glutamine amidotransferase type-2" evidence="2">
    <location>
        <begin position="2"/>
        <end position="263"/>
    </location>
</feature>